<gene>
    <name evidence="3" type="ORF">CFN78_24535</name>
</gene>
<evidence type="ECO:0000259" key="2">
    <source>
        <dbReference type="Pfam" id="PF08327"/>
    </source>
</evidence>
<dbReference type="InterPro" id="IPR023393">
    <property type="entry name" value="START-like_dom_sf"/>
</dbReference>
<evidence type="ECO:0000313" key="4">
    <source>
        <dbReference type="Proteomes" id="UP000242444"/>
    </source>
</evidence>
<protein>
    <submittedName>
        <fullName evidence="3">Polyketide cyclase</fullName>
    </submittedName>
</protein>
<proteinExistence type="inferred from homology"/>
<dbReference type="Pfam" id="PF08327">
    <property type="entry name" value="AHSA1"/>
    <property type="match status" value="1"/>
</dbReference>
<keyword evidence="4" id="KW-1185">Reference proteome</keyword>
<dbReference type="RefSeq" id="WP_094865386.1">
    <property type="nucleotide sequence ID" value="NZ_NKYE01000019.1"/>
</dbReference>
<dbReference type="InParanoid" id="A0A263CWQ2"/>
<name>A0A263CWQ2_9PSEU</name>
<reference evidence="3 4" key="1">
    <citation type="submission" date="2017-07" db="EMBL/GenBank/DDBJ databases">
        <title>Amycolatopsis antarcticus sp. nov., isolated from the surface of an Antarcticus brown macroalga.</title>
        <authorList>
            <person name="Wang J."/>
            <person name="Leiva S."/>
            <person name="Huang J."/>
            <person name="Huang Y."/>
        </authorList>
    </citation>
    <scope>NUCLEOTIDE SEQUENCE [LARGE SCALE GENOMIC DNA]</scope>
    <source>
        <strain evidence="3 4">AU-G6</strain>
    </source>
</reference>
<dbReference type="InterPro" id="IPR013538">
    <property type="entry name" value="ASHA1/2-like_C"/>
</dbReference>
<comment type="similarity">
    <text evidence="1">Belongs to the AHA1 family.</text>
</comment>
<evidence type="ECO:0000256" key="1">
    <source>
        <dbReference type="ARBA" id="ARBA00006817"/>
    </source>
</evidence>
<dbReference type="SUPFAM" id="SSF55961">
    <property type="entry name" value="Bet v1-like"/>
    <property type="match status" value="1"/>
</dbReference>
<dbReference type="OrthoDB" id="8117292at2"/>
<dbReference type="EMBL" id="NKYE01000019">
    <property type="protein sequence ID" value="OZM70574.1"/>
    <property type="molecule type" value="Genomic_DNA"/>
</dbReference>
<evidence type="ECO:0000313" key="3">
    <source>
        <dbReference type="EMBL" id="OZM70574.1"/>
    </source>
</evidence>
<dbReference type="Proteomes" id="UP000242444">
    <property type="component" value="Unassembled WGS sequence"/>
</dbReference>
<dbReference type="Gene3D" id="3.30.530.20">
    <property type="match status" value="1"/>
</dbReference>
<sequence length="208" mass="22577">MNIATQINEVLRRVGFDDTTNVVTLTQAFATTAEDLWDACTTPERLARWFEPVEGSLRLGGRYRMADSGTVGTIETCDPPHALTITWEHGGDTSRVSATIEETEPGTATLTVSHYGDNDEHWQEYGPAAGGGGWDAAFLGLRMLIDEPGSTLDEVMRAMNSEEGRRFVSDVAEQWSLAYQRAGAPAEEAAAAAGRAVALERELWTPEG</sequence>
<organism evidence="3 4">
    <name type="scientific">Amycolatopsis antarctica</name>
    <dbReference type="NCBI Taxonomy" id="1854586"/>
    <lineage>
        <taxon>Bacteria</taxon>
        <taxon>Bacillati</taxon>
        <taxon>Actinomycetota</taxon>
        <taxon>Actinomycetes</taxon>
        <taxon>Pseudonocardiales</taxon>
        <taxon>Pseudonocardiaceae</taxon>
        <taxon>Amycolatopsis</taxon>
    </lineage>
</organism>
<dbReference type="AlphaFoldDB" id="A0A263CWQ2"/>
<accession>A0A263CWQ2</accession>
<comment type="caution">
    <text evidence="3">The sequence shown here is derived from an EMBL/GenBank/DDBJ whole genome shotgun (WGS) entry which is preliminary data.</text>
</comment>
<feature type="domain" description="Activator of Hsp90 ATPase homologue 1/2-like C-terminal" evidence="2">
    <location>
        <begin position="31"/>
        <end position="138"/>
    </location>
</feature>